<evidence type="ECO:0000313" key="2">
    <source>
        <dbReference type="Proteomes" id="UP000035050"/>
    </source>
</evidence>
<evidence type="ECO:0000313" key="1">
    <source>
        <dbReference type="EMBL" id="AKC70824.1"/>
    </source>
</evidence>
<dbReference type="EMBL" id="CP011253">
    <property type="protein sequence ID" value="AKC70824.1"/>
    <property type="molecule type" value="Genomic_DNA"/>
</dbReference>
<name>A0A0E3U7F6_9BURK</name>
<dbReference type="PATRIC" id="fig|573737.6.peg.4356"/>
<dbReference type="RefSeq" id="WP_046292005.1">
    <property type="nucleotide sequence ID" value="NZ_CP011253.3"/>
</dbReference>
<keyword evidence="2" id="KW-1185">Reference proteome</keyword>
<protein>
    <submittedName>
        <fullName evidence="1">Uncharacterized protein</fullName>
    </submittedName>
</protein>
<gene>
    <name evidence="1" type="ORF">MB84_17065</name>
</gene>
<dbReference type="InterPro" id="IPR045459">
    <property type="entry name" value="DUF5908"/>
</dbReference>
<proteinExistence type="predicted"/>
<dbReference type="OrthoDB" id="8943524at2"/>
<dbReference type="HOGENOM" id="CLU_2863694_0_0_4"/>
<dbReference type="KEGG" id="pox:MB84_17065"/>
<dbReference type="AlphaFoldDB" id="A0A0E3U7F6"/>
<sequence length="64" mass="6978">MPIEIGHLSIKSTVVQRASDTIGALTAPTDEPGVSRSFDEQARADLLAECRSLVLDLLERAKER</sequence>
<accession>A0A0E3U7F6</accession>
<dbReference type="Pfam" id="PF19265">
    <property type="entry name" value="DUF5908"/>
    <property type="match status" value="1"/>
</dbReference>
<dbReference type="Proteomes" id="UP000035050">
    <property type="component" value="Chromosome"/>
</dbReference>
<reference evidence="1" key="1">
    <citation type="submission" date="2016-06" db="EMBL/GenBank/DDBJ databases">
        <title>Pandoraea oxalativorans DSM 23570 Genome Sequencing.</title>
        <authorList>
            <person name="Ee R."/>
            <person name="Lim Y.-L."/>
            <person name="Yong D."/>
            <person name="Yin W.-F."/>
            <person name="Chan K.-G."/>
        </authorList>
    </citation>
    <scope>NUCLEOTIDE SEQUENCE</scope>
    <source>
        <strain evidence="1">DSM 23570</strain>
    </source>
</reference>
<organism evidence="1 2">
    <name type="scientific">Pandoraea oxalativorans</name>
    <dbReference type="NCBI Taxonomy" id="573737"/>
    <lineage>
        <taxon>Bacteria</taxon>
        <taxon>Pseudomonadati</taxon>
        <taxon>Pseudomonadota</taxon>
        <taxon>Betaproteobacteria</taxon>
        <taxon>Burkholderiales</taxon>
        <taxon>Burkholderiaceae</taxon>
        <taxon>Pandoraea</taxon>
    </lineage>
</organism>